<dbReference type="Gene3D" id="3.30.200.20">
    <property type="entry name" value="Phosphorylase Kinase, domain 1"/>
    <property type="match status" value="1"/>
</dbReference>
<dbReference type="Gene3D" id="1.10.510.10">
    <property type="entry name" value="Transferase(Phosphotransferase) domain 1"/>
    <property type="match status" value="1"/>
</dbReference>
<dbReference type="PANTHER" id="PTHR43289:SF34">
    <property type="entry name" value="SERINE_THREONINE-PROTEIN KINASE YBDM-RELATED"/>
    <property type="match status" value="1"/>
</dbReference>
<dbReference type="RefSeq" id="WP_380830455.1">
    <property type="nucleotide sequence ID" value="NZ_JBHTCG010000029.1"/>
</dbReference>
<dbReference type="Gene3D" id="2.60.120.560">
    <property type="entry name" value="Exo-inulinase, domain 1"/>
    <property type="match status" value="1"/>
</dbReference>
<feature type="compositionally biased region" description="Polar residues" evidence="6">
    <location>
        <begin position="296"/>
        <end position="317"/>
    </location>
</feature>
<feature type="domain" description="Protein kinase" evidence="7">
    <location>
        <begin position="15"/>
        <end position="266"/>
    </location>
</feature>
<dbReference type="InterPro" id="IPR011009">
    <property type="entry name" value="Kinase-like_dom_sf"/>
</dbReference>
<dbReference type="CDD" id="cd14014">
    <property type="entry name" value="STKc_PknB_like"/>
    <property type="match status" value="1"/>
</dbReference>
<dbReference type="PROSITE" id="PS00108">
    <property type="entry name" value="PROTEIN_KINASE_ST"/>
    <property type="match status" value="1"/>
</dbReference>
<feature type="compositionally biased region" description="Low complexity" evidence="6">
    <location>
        <begin position="338"/>
        <end position="347"/>
    </location>
</feature>
<keyword evidence="2 5" id="KW-0547">Nucleotide-binding</keyword>
<feature type="compositionally biased region" description="Pro residues" evidence="6">
    <location>
        <begin position="498"/>
        <end position="516"/>
    </location>
</feature>
<evidence type="ECO:0000256" key="6">
    <source>
        <dbReference type="SAM" id="MobiDB-lite"/>
    </source>
</evidence>
<keyword evidence="9" id="KW-1185">Reference proteome</keyword>
<feature type="region of interest" description="Disordered" evidence="6">
    <location>
        <begin position="248"/>
        <end position="403"/>
    </location>
</feature>
<evidence type="ECO:0000256" key="1">
    <source>
        <dbReference type="ARBA" id="ARBA00022679"/>
    </source>
</evidence>
<dbReference type="InterPro" id="IPR008271">
    <property type="entry name" value="Ser/Thr_kinase_AS"/>
</dbReference>
<protein>
    <submittedName>
        <fullName evidence="8">Protein kinase</fullName>
    </submittedName>
</protein>
<feature type="binding site" evidence="5">
    <location>
        <position position="43"/>
    </location>
    <ligand>
        <name>ATP</name>
        <dbReference type="ChEBI" id="CHEBI:30616"/>
    </ligand>
</feature>
<dbReference type="PROSITE" id="PS00107">
    <property type="entry name" value="PROTEIN_KINASE_ATP"/>
    <property type="match status" value="1"/>
</dbReference>
<feature type="compositionally biased region" description="Gly residues" evidence="6">
    <location>
        <begin position="388"/>
        <end position="403"/>
    </location>
</feature>
<organism evidence="8 9">
    <name type="scientific">Sphaerisporangium rhizosphaerae</name>
    <dbReference type="NCBI Taxonomy" id="2269375"/>
    <lineage>
        <taxon>Bacteria</taxon>
        <taxon>Bacillati</taxon>
        <taxon>Actinomycetota</taxon>
        <taxon>Actinomycetes</taxon>
        <taxon>Streptosporangiales</taxon>
        <taxon>Streptosporangiaceae</taxon>
        <taxon>Sphaerisporangium</taxon>
    </lineage>
</organism>
<evidence type="ECO:0000313" key="9">
    <source>
        <dbReference type="Proteomes" id="UP001596496"/>
    </source>
</evidence>
<keyword evidence="3 8" id="KW-0418">Kinase</keyword>
<dbReference type="Pfam" id="PF00069">
    <property type="entry name" value="Pkinase"/>
    <property type="match status" value="1"/>
</dbReference>
<feature type="region of interest" description="Disordered" evidence="6">
    <location>
        <begin position="498"/>
        <end position="517"/>
    </location>
</feature>
<evidence type="ECO:0000256" key="2">
    <source>
        <dbReference type="ARBA" id="ARBA00022741"/>
    </source>
</evidence>
<dbReference type="PROSITE" id="PS50011">
    <property type="entry name" value="PROTEIN_KINASE_DOM"/>
    <property type="match status" value="1"/>
</dbReference>
<dbReference type="PANTHER" id="PTHR43289">
    <property type="entry name" value="MITOGEN-ACTIVATED PROTEIN KINASE KINASE KINASE 20-RELATED"/>
    <property type="match status" value="1"/>
</dbReference>
<accession>A0ABW2PAY8</accession>
<dbReference type="SMART" id="SM00220">
    <property type="entry name" value="S_TKc"/>
    <property type="match status" value="1"/>
</dbReference>
<evidence type="ECO:0000256" key="3">
    <source>
        <dbReference type="ARBA" id="ARBA00022777"/>
    </source>
</evidence>
<keyword evidence="1" id="KW-0808">Transferase</keyword>
<proteinExistence type="predicted"/>
<comment type="caution">
    <text evidence="8">The sequence shown here is derived from an EMBL/GenBank/DDBJ whole genome shotgun (WGS) entry which is preliminary data.</text>
</comment>
<evidence type="ECO:0000256" key="5">
    <source>
        <dbReference type="PROSITE-ProRule" id="PRU10141"/>
    </source>
</evidence>
<evidence type="ECO:0000256" key="4">
    <source>
        <dbReference type="ARBA" id="ARBA00022840"/>
    </source>
</evidence>
<reference evidence="9" key="1">
    <citation type="journal article" date="2019" name="Int. J. Syst. Evol. Microbiol.">
        <title>The Global Catalogue of Microorganisms (GCM) 10K type strain sequencing project: providing services to taxonomists for standard genome sequencing and annotation.</title>
        <authorList>
            <consortium name="The Broad Institute Genomics Platform"/>
            <consortium name="The Broad Institute Genome Sequencing Center for Infectious Disease"/>
            <person name="Wu L."/>
            <person name="Ma J."/>
        </authorList>
    </citation>
    <scope>NUCLEOTIDE SEQUENCE [LARGE SCALE GENOMIC DNA]</scope>
    <source>
        <strain evidence="9">CECT 7649</strain>
    </source>
</reference>
<sequence length="665" mass="68927">MNNLGPGDPLQIGRYRLLGRLGRGGMGTVYLGQDETGQRVAVKVINHEYSQHDQFRVRFRREAEAAGRVRRFCTAAVLDAALDGDQLYVVTEYVEGPNLYDAVRSSGPLRGSSLDALAVGVATALTAIHSAGVVHRDLKPSNVLLSPVGPRVIDFGIARALDTLSGITGTGQLMGTPRYMAPEVLRGAPASPACDVFSWGCLVAFAASGRTPFGGESLPSIVYQVLNSEPSLEGMEAALRGLVSATLDKDPARRPTSQQILDHMVGRTTPERAQHTVVQTWQAERPEAGHPEAGRPSQSTASPGQSTASPSQSTVYPGQTPAHPAPFSTFAGPPPTAPLTGGPTTAAWQPPGQAPTVAGQPPTIGGGSPTAGGQPPTIAGQPPTVAGGTAGPGTGWPGAGGAGVSGANRRTRLIGLAVAGVVVLAAGGLGLRAWLTPSGPPTELSYLYRDDFNDSGTGWGGSAYTGQEYNTYGYASGGYYAIDVTDDRAERIETAPLPFVPKQPATPDPSATPTPTTPEQVLITVTTRVRESKGPGEYGLFCRADKESRSSRYEFLVTAEGEARIRRVTKGTGGNLTTPVKVGDLSKSATLQAECAATGEGVRLRMWVNGEAVQSYVDDSGAPASLPNGDVGFLARVPDKAGATLKTSFDDFVVQGPSPSASGHG</sequence>
<dbReference type="InterPro" id="IPR000719">
    <property type="entry name" value="Prot_kinase_dom"/>
</dbReference>
<name>A0ABW2PAY8_9ACTN</name>
<evidence type="ECO:0000259" key="7">
    <source>
        <dbReference type="PROSITE" id="PS50011"/>
    </source>
</evidence>
<dbReference type="SUPFAM" id="SSF56112">
    <property type="entry name" value="Protein kinase-like (PK-like)"/>
    <property type="match status" value="1"/>
</dbReference>
<keyword evidence="4 5" id="KW-0067">ATP-binding</keyword>
<dbReference type="InterPro" id="IPR017441">
    <property type="entry name" value="Protein_kinase_ATP_BS"/>
</dbReference>
<evidence type="ECO:0000313" key="8">
    <source>
        <dbReference type="EMBL" id="MFC7386732.1"/>
    </source>
</evidence>
<dbReference type="EMBL" id="JBHTCG010000029">
    <property type="protein sequence ID" value="MFC7386732.1"/>
    <property type="molecule type" value="Genomic_DNA"/>
</dbReference>
<feature type="compositionally biased region" description="Basic and acidic residues" evidence="6">
    <location>
        <begin position="284"/>
        <end position="293"/>
    </location>
</feature>
<dbReference type="Proteomes" id="UP001596496">
    <property type="component" value="Unassembled WGS sequence"/>
</dbReference>
<gene>
    <name evidence="8" type="ORF">ACFQSB_31300</name>
</gene>
<dbReference type="GO" id="GO:0016301">
    <property type="term" value="F:kinase activity"/>
    <property type="evidence" value="ECO:0007669"/>
    <property type="project" value="UniProtKB-KW"/>
</dbReference>